<dbReference type="CDD" id="cd00165">
    <property type="entry name" value="S4"/>
    <property type="match status" value="1"/>
</dbReference>
<dbReference type="PROSITE" id="PS50889">
    <property type="entry name" value="S4"/>
    <property type="match status" value="1"/>
</dbReference>
<feature type="compositionally biased region" description="Basic and acidic residues" evidence="7">
    <location>
        <begin position="329"/>
        <end position="339"/>
    </location>
</feature>
<dbReference type="EMBL" id="JAQQPM010000006">
    <property type="protein sequence ID" value="KAK2072341.1"/>
    <property type="molecule type" value="Genomic_DNA"/>
</dbReference>
<feature type="compositionally biased region" description="Acidic residues" evidence="7">
    <location>
        <begin position="340"/>
        <end position="354"/>
    </location>
</feature>
<dbReference type="GO" id="GO:0019843">
    <property type="term" value="F:rRNA binding"/>
    <property type="evidence" value="ECO:0007669"/>
    <property type="project" value="UniProtKB-KW"/>
</dbReference>
<gene>
    <name evidence="9" type="ORF">P8C59_006700</name>
</gene>
<keyword evidence="2" id="KW-0699">rRNA-binding</keyword>
<feature type="region of interest" description="Disordered" evidence="7">
    <location>
        <begin position="88"/>
        <end position="155"/>
    </location>
</feature>
<dbReference type="PANTHER" id="PTHR11831:SF4">
    <property type="entry name" value="SMALL RIBOSOMAL SUBUNIT PROTEIN US4M"/>
    <property type="match status" value="1"/>
</dbReference>
<dbReference type="InterPro" id="IPR022801">
    <property type="entry name" value="Ribosomal_uS4"/>
</dbReference>
<evidence type="ECO:0000256" key="2">
    <source>
        <dbReference type="ARBA" id="ARBA00022730"/>
    </source>
</evidence>
<feature type="region of interest" description="Disordered" evidence="7">
    <location>
        <begin position="321"/>
        <end position="357"/>
    </location>
</feature>
<dbReference type="Proteomes" id="UP001217918">
    <property type="component" value="Unassembled WGS sequence"/>
</dbReference>
<keyword evidence="10" id="KW-1185">Reference proteome</keyword>
<dbReference type="SMART" id="SM00363">
    <property type="entry name" value="S4"/>
    <property type="match status" value="1"/>
</dbReference>
<feature type="compositionally biased region" description="Low complexity" evidence="7">
    <location>
        <begin position="374"/>
        <end position="396"/>
    </location>
</feature>
<accession>A0AAD9I789</accession>
<evidence type="ECO:0000313" key="10">
    <source>
        <dbReference type="Proteomes" id="UP001217918"/>
    </source>
</evidence>
<feature type="region of interest" description="Disordered" evidence="7">
    <location>
        <begin position="238"/>
        <end position="273"/>
    </location>
</feature>
<evidence type="ECO:0000259" key="8">
    <source>
        <dbReference type="SMART" id="SM00363"/>
    </source>
</evidence>
<comment type="similarity">
    <text evidence="1">Belongs to the universal ribosomal protein uS4 family.</text>
</comment>
<dbReference type="Pfam" id="PF01479">
    <property type="entry name" value="S4"/>
    <property type="match status" value="1"/>
</dbReference>
<dbReference type="GO" id="GO:0042274">
    <property type="term" value="P:ribosomal small subunit biogenesis"/>
    <property type="evidence" value="ECO:0007669"/>
    <property type="project" value="TreeGrafter"/>
</dbReference>
<keyword evidence="4" id="KW-0689">Ribosomal protein</keyword>
<evidence type="ECO:0000256" key="3">
    <source>
        <dbReference type="ARBA" id="ARBA00022884"/>
    </source>
</evidence>
<dbReference type="Gene3D" id="3.10.290.10">
    <property type="entry name" value="RNA-binding S4 domain"/>
    <property type="match status" value="1"/>
</dbReference>
<evidence type="ECO:0000256" key="1">
    <source>
        <dbReference type="ARBA" id="ARBA00007465"/>
    </source>
</evidence>
<proteinExistence type="inferred from homology"/>
<dbReference type="AlphaFoldDB" id="A0AAD9I789"/>
<comment type="caution">
    <text evidence="9">The sequence shown here is derived from an EMBL/GenBank/DDBJ whole genome shotgun (WGS) entry which is preliminary data.</text>
</comment>
<dbReference type="PANTHER" id="PTHR11831">
    <property type="entry name" value="30S 40S RIBOSOMAL PROTEIN"/>
    <property type="match status" value="1"/>
</dbReference>
<feature type="domain" description="RNA-binding S4" evidence="8">
    <location>
        <begin position="166"/>
        <end position="226"/>
    </location>
</feature>
<dbReference type="SUPFAM" id="SSF55174">
    <property type="entry name" value="Alpha-L RNA-binding motif"/>
    <property type="match status" value="1"/>
</dbReference>
<dbReference type="InterPro" id="IPR036986">
    <property type="entry name" value="S4_RNA-bd_sf"/>
</dbReference>
<evidence type="ECO:0000256" key="4">
    <source>
        <dbReference type="ARBA" id="ARBA00022980"/>
    </source>
</evidence>
<protein>
    <recommendedName>
        <fullName evidence="8">RNA-binding S4 domain-containing protein</fullName>
    </recommendedName>
</protein>
<feature type="compositionally biased region" description="Basic and acidic residues" evidence="7">
    <location>
        <begin position="110"/>
        <end position="120"/>
    </location>
</feature>
<organism evidence="9 10">
    <name type="scientific">Phyllachora maydis</name>
    <dbReference type="NCBI Taxonomy" id="1825666"/>
    <lineage>
        <taxon>Eukaryota</taxon>
        <taxon>Fungi</taxon>
        <taxon>Dikarya</taxon>
        <taxon>Ascomycota</taxon>
        <taxon>Pezizomycotina</taxon>
        <taxon>Sordariomycetes</taxon>
        <taxon>Sordariomycetidae</taxon>
        <taxon>Phyllachorales</taxon>
        <taxon>Phyllachoraceae</taxon>
        <taxon>Phyllachora</taxon>
    </lineage>
</organism>
<evidence type="ECO:0000256" key="5">
    <source>
        <dbReference type="ARBA" id="ARBA00023274"/>
    </source>
</evidence>
<feature type="compositionally biased region" description="Low complexity" evidence="7">
    <location>
        <begin position="254"/>
        <end position="269"/>
    </location>
</feature>
<evidence type="ECO:0000313" key="9">
    <source>
        <dbReference type="EMBL" id="KAK2072341.1"/>
    </source>
</evidence>
<keyword evidence="3 6" id="KW-0694">RNA-binding</keyword>
<dbReference type="InterPro" id="IPR002942">
    <property type="entry name" value="S4_RNA-bd"/>
</dbReference>
<dbReference type="GO" id="GO:0003735">
    <property type="term" value="F:structural constituent of ribosome"/>
    <property type="evidence" value="ECO:0007669"/>
    <property type="project" value="TreeGrafter"/>
</dbReference>
<name>A0AAD9I789_9PEZI</name>
<sequence>MRRPKRFYYLKRPKVRQSWNKVNLYNLSRLRIDRALPRLTFFQQKWYAKSLTRAYHGEHITEGKWERMFSRRLLSVVHMHPRYMAAHDGSEQAAGRGSGRDRPPQPPKRSSVERVLHELDEGAGVPPPLPDDGEDSSNLSRKAATKSPEQQKNTPYMQMVYAPQERRLDIAVFRALFASSARQARQMVVHGAVKVNGVKMPYPAYLLNPGDMFQVDVDHVLFATGQKKGEGSLDFPPIAPAPADPADEPDAGDAEPVASAAAPAEPSVARTERLNAGDVLRRLKQLNERARGMVVGAAGRAYSAKKKRAFRALIQDIKKAISSAGRQKKASEKARKGEGEGEGEDWQEEDDDDISNPVPALTAQLQAITLGDPAQAATAEQQDGAQDGAAEAAAAAPESVDSLTDEERAWFERLEAEENENPHDPTKRYHTPWQPRPYMSAFAFVPRYLEVNPTICAAVYLRHPVARQGEAEVPTPFPFNVNQLAFNWYLRRR</sequence>
<reference evidence="9" key="1">
    <citation type="journal article" date="2023" name="Mol. Plant Microbe Interact.">
        <title>Elucidating the Obligate Nature and Biological Capacity of an Invasive Fungal Corn Pathogen.</title>
        <authorList>
            <person name="MacCready J.S."/>
            <person name="Roggenkamp E.M."/>
            <person name="Gdanetz K."/>
            <person name="Chilvers M.I."/>
        </authorList>
    </citation>
    <scope>NUCLEOTIDE SEQUENCE</scope>
    <source>
        <strain evidence="9">PM02</strain>
    </source>
</reference>
<dbReference type="GO" id="GO:0005763">
    <property type="term" value="C:mitochondrial small ribosomal subunit"/>
    <property type="evidence" value="ECO:0007669"/>
    <property type="project" value="TreeGrafter"/>
</dbReference>
<evidence type="ECO:0000256" key="6">
    <source>
        <dbReference type="PROSITE-ProRule" id="PRU00182"/>
    </source>
</evidence>
<evidence type="ECO:0000256" key="7">
    <source>
        <dbReference type="SAM" id="MobiDB-lite"/>
    </source>
</evidence>
<keyword evidence="5" id="KW-0687">Ribonucleoprotein</keyword>
<feature type="region of interest" description="Disordered" evidence="7">
    <location>
        <begin position="373"/>
        <end position="404"/>
    </location>
</feature>